<dbReference type="GO" id="GO:0005829">
    <property type="term" value="C:cytosol"/>
    <property type="evidence" value="ECO:0007669"/>
    <property type="project" value="TreeGrafter"/>
</dbReference>
<dbReference type="GO" id="GO:0032934">
    <property type="term" value="F:sterol binding"/>
    <property type="evidence" value="ECO:0007669"/>
    <property type="project" value="TreeGrafter"/>
</dbReference>
<feature type="coiled-coil region" evidence="3">
    <location>
        <begin position="27"/>
        <end position="57"/>
    </location>
</feature>
<feature type="compositionally biased region" description="Polar residues" evidence="4">
    <location>
        <begin position="211"/>
        <end position="227"/>
    </location>
</feature>
<feature type="region of interest" description="Disordered" evidence="4">
    <location>
        <begin position="185"/>
        <end position="234"/>
    </location>
</feature>
<feature type="region of interest" description="Disordered" evidence="4">
    <location>
        <begin position="279"/>
        <end position="321"/>
    </location>
</feature>
<dbReference type="InterPro" id="IPR000648">
    <property type="entry name" value="Oxysterol-bd"/>
</dbReference>
<sequence length="528" mass="58935">MFLSMFVSCSEFTHFTRGQFARWQRIFNNQNEHCALLEKMIEQLAKQLRQLECLTRQNNPQSTLTLGSSGGTVSSSLNIKSVCRPPGQAVRVQHLPHTETHPHEENVTASLDIAHNTTTTDVSEENSNICTDKSLKASAKPISSLESSAHHFPHTRAFIEQHSSQHNEDTSDDDFYDAEEANSEFSITLPDLSPNESKNNGNKASRKTCGNLASNKSNDNQTGLNNSQDEDSIIPAGSDIADEYESDVGFTDDEADEYTDQNSQSNQFGKLREARVIQPRSRQCGSRAGTLVSSGDCRMTQDIPTTGESNSRGHYQSDSEPDVIKKRLPIVRRLSIPPKPNIIGLLSEDSPIDFEYADDIVLFSDDADKVQSANYLEQQYNHVSDTVFSLQTQKVASGLACVSARINDRNILVELISLQYQLPVIRPYEVFENPDTVNFSEPLSMLQRLTEDFEYSSCLDHAAACQDSLEQMAYVAAFTVSAYATTAVRTNKPFNPILGETYECDRTDDFGWRSFAEQVHFPFINCVT</sequence>
<feature type="compositionally biased region" description="Polar residues" evidence="4">
    <location>
        <begin position="194"/>
        <end position="203"/>
    </location>
</feature>
<dbReference type="EMBL" id="UZAI01019321">
    <property type="protein sequence ID" value="VDP44448.1"/>
    <property type="molecule type" value="Genomic_DNA"/>
</dbReference>
<organism evidence="5 6">
    <name type="scientific">Schistosoma margrebowiei</name>
    <dbReference type="NCBI Taxonomy" id="48269"/>
    <lineage>
        <taxon>Eukaryota</taxon>
        <taxon>Metazoa</taxon>
        <taxon>Spiralia</taxon>
        <taxon>Lophotrochozoa</taxon>
        <taxon>Platyhelminthes</taxon>
        <taxon>Trematoda</taxon>
        <taxon>Digenea</taxon>
        <taxon>Strigeidida</taxon>
        <taxon>Schistosomatoidea</taxon>
        <taxon>Schistosomatidae</taxon>
        <taxon>Schistosoma</taxon>
    </lineage>
</organism>
<keyword evidence="6" id="KW-1185">Reference proteome</keyword>
<feature type="compositionally biased region" description="Polar residues" evidence="4">
    <location>
        <begin position="302"/>
        <end position="318"/>
    </location>
</feature>
<evidence type="ECO:0000313" key="6">
    <source>
        <dbReference type="Proteomes" id="UP000277204"/>
    </source>
</evidence>
<dbReference type="Proteomes" id="UP000277204">
    <property type="component" value="Unassembled WGS sequence"/>
</dbReference>
<dbReference type="PANTHER" id="PTHR10972:SF205">
    <property type="entry name" value="OXYSTEROL-BINDING PROTEIN 1"/>
    <property type="match status" value="1"/>
</dbReference>
<comment type="similarity">
    <text evidence="1">Belongs to the OSBP family.</text>
</comment>
<dbReference type="PANTHER" id="PTHR10972">
    <property type="entry name" value="OXYSTEROL-BINDING PROTEIN-RELATED"/>
    <property type="match status" value="1"/>
</dbReference>
<evidence type="ECO:0000256" key="3">
    <source>
        <dbReference type="SAM" id="Coils"/>
    </source>
</evidence>
<dbReference type="AlphaFoldDB" id="A0A183N379"/>
<evidence type="ECO:0000313" key="5">
    <source>
        <dbReference type="EMBL" id="VDP44448.1"/>
    </source>
</evidence>
<dbReference type="STRING" id="48269.A0A183N379"/>
<name>A0A183N379_9TREM</name>
<gene>
    <name evidence="5" type="ORF">SMRZ_LOCUS22754</name>
</gene>
<keyword evidence="3" id="KW-0175">Coiled coil</keyword>
<evidence type="ECO:0000256" key="1">
    <source>
        <dbReference type="ARBA" id="ARBA00008842"/>
    </source>
</evidence>
<dbReference type="Pfam" id="PF01237">
    <property type="entry name" value="Oxysterol_BP"/>
    <property type="match status" value="1"/>
</dbReference>
<proteinExistence type="inferred from homology"/>
<reference evidence="5 6" key="1">
    <citation type="submission" date="2018-11" db="EMBL/GenBank/DDBJ databases">
        <authorList>
            <consortium name="Pathogen Informatics"/>
        </authorList>
    </citation>
    <scope>NUCLEOTIDE SEQUENCE [LARGE SCALE GENOMIC DNA]</scope>
    <source>
        <strain evidence="5 6">Zambia</strain>
    </source>
</reference>
<dbReference type="SUPFAM" id="SSF144000">
    <property type="entry name" value="Oxysterol-binding protein-like"/>
    <property type="match status" value="1"/>
</dbReference>
<accession>A0A183N379</accession>
<dbReference type="InterPro" id="IPR037239">
    <property type="entry name" value="OSBP_sf"/>
</dbReference>
<keyword evidence="2" id="KW-0597">Phosphoprotein</keyword>
<protein>
    <submittedName>
        <fullName evidence="5">Uncharacterized protein</fullName>
    </submittedName>
</protein>
<dbReference type="GO" id="GO:0097038">
    <property type="term" value="C:perinuclear endoplasmic reticulum"/>
    <property type="evidence" value="ECO:0007669"/>
    <property type="project" value="TreeGrafter"/>
</dbReference>
<evidence type="ECO:0000256" key="4">
    <source>
        <dbReference type="SAM" id="MobiDB-lite"/>
    </source>
</evidence>
<evidence type="ECO:0000256" key="2">
    <source>
        <dbReference type="ARBA" id="ARBA00022553"/>
    </source>
</evidence>
<dbReference type="GO" id="GO:0005886">
    <property type="term" value="C:plasma membrane"/>
    <property type="evidence" value="ECO:0007669"/>
    <property type="project" value="TreeGrafter"/>
</dbReference>